<comment type="subcellular location">
    <subcellularLocation>
        <location evidence="1">Cell membrane</location>
        <topology evidence="1">Peripheral membrane protein</topology>
    </subcellularLocation>
</comment>
<evidence type="ECO:0000256" key="1">
    <source>
        <dbReference type="ARBA" id="ARBA00004202"/>
    </source>
</evidence>
<protein>
    <submittedName>
        <fullName evidence="9">AAA family ATPase</fullName>
    </submittedName>
</protein>
<evidence type="ECO:0000256" key="3">
    <source>
        <dbReference type="ARBA" id="ARBA00022475"/>
    </source>
</evidence>
<sequence>MSGLFNLFIRNLRIEWSEIGEYSYLRKIPAVANLTELDLTKNITFFVGENGTGKSTLLEAAAVAYGFNPEGGTLNYRFSTYDDVSELGKAVKITKGFLRPESSYFFRAESFFNVATKAEDYRDLSSAPVMYGGRSLHRQSHGESFLAFFQSFSGRGLYLMDEPEAALSPQRQLTLFIRIAKMAEAGSQFIIATHSPILLGIPGAEILSFDEGEVRPCRYEETESYQVTEMFINNREKLTERLLVCPCT</sequence>
<dbReference type="PANTHER" id="PTHR42771:SF2">
    <property type="entry name" value="IRON(3+)-HYDROXAMATE IMPORT ATP-BINDING PROTEIN FHUC"/>
    <property type="match status" value="1"/>
</dbReference>
<dbReference type="GO" id="GO:0006302">
    <property type="term" value="P:double-strand break repair"/>
    <property type="evidence" value="ECO:0007669"/>
    <property type="project" value="InterPro"/>
</dbReference>
<dbReference type="EMBL" id="DXFA01000069">
    <property type="protein sequence ID" value="HIX48100.1"/>
    <property type="molecule type" value="Genomic_DNA"/>
</dbReference>
<evidence type="ECO:0000256" key="6">
    <source>
        <dbReference type="ARBA" id="ARBA00023065"/>
    </source>
</evidence>
<dbReference type="Proteomes" id="UP000824243">
    <property type="component" value="Unassembled WGS sequence"/>
</dbReference>
<keyword evidence="5" id="KW-0408">Iron</keyword>
<evidence type="ECO:0000313" key="9">
    <source>
        <dbReference type="EMBL" id="HIX48100.1"/>
    </source>
</evidence>
<keyword evidence="4" id="KW-0410">Iron transport</keyword>
<reference evidence="9" key="1">
    <citation type="journal article" date="2021" name="PeerJ">
        <title>Extensive microbial diversity within the chicken gut microbiome revealed by metagenomics and culture.</title>
        <authorList>
            <person name="Gilroy R."/>
            <person name="Ravi A."/>
            <person name="Getino M."/>
            <person name="Pursley I."/>
            <person name="Horton D.L."/>
            <person name="Alikhan N.F."/>
            <person name="Baker D."/>
            <person name="Gharbi K."/>
            <person name="Hall N."/>
            <person name="Watson M."/>
            <person name="Adriaenssens E.M."/>
            <person name="Foster-Nyarko E."/>
            <person name="Jarju S."/>
            <person name="Secka A."/>
            <person name="Antonio M."/>
            <person name="Oren A."/>
            <person name="Chaudhuri R.R."/>
            <person name="La Ragione R."/>
            <person name="Hildebrand F."/>
            <person name="Pallen M.J."/>
        </authorList>
    </citation>
    <scope>NUCLEOTIDE SEQUENCE</scope>
    <source>
        <strain evidence="9">ChiSjej5B23-15282</strain>
    </source>
</reference>
<dbReference type="InterPro" id="IPR051535">
    <property type="entry name" value="Siderophore_ABC-ATPase"/>
</dbReference>
<proteinExistence type="predicted"/>
<dbReference type="InterPro" id="IPR003959">
    <property type="entry name" value="ATPase_AAA_core"/>
</dbReference>
<keyword evidence="3" id="KW-1003">Cell membrane</keyword>
<accession>A0A9D2ASB8</accession>
<dbReference type="GO" id="GO:0005886">
    <property type="term" value="C:plasma membrane"/>
    <property type="evidence" value="ECO:0007669"/>
    <property type="project" value="UniProtKB-SubCell"/>
</dbReference>
<dbReference type="InterPro" id="IPR027417">
    <property type="entry name" value="P-loop_NTPase"/>
</dbReference>
<evidence type="ECO:0000256" key="4">
    <source>
        <dbReference type="ARBA" id="ARBA00022496"/>
    </source>
</evidence>
<dbReference type="InterPro" id="IPR038729">
    <property type="entry name" value="Rad50/SbcC_AAA"/>
</dbReference>
<evidence type="ECO:0000256" key="5">
    <source>
        <dbReference type="ARBA" id="ARBA00023004"/>
    </source>
</evidence>
<dbReference type="Gene3D" id="3.40.50.300">
    <property type="entry name" value="P-loop containing nucleotide triphosphate hydrolases"/>
    <property type="match status" value="2"/>
</dbReference>
<dbReference type="SUPFAM" id="SSF52540">
    <property type="entry name" value="P-loop containing nucleoside triphosphate hydrolases"/>
    <property type="match status" value="1"/>
</dbReference>
<organism evidence="9 10">
    <name type="scientific">Candidatus Mediterraneibacter caccavium</name>
    <dbReference type="NCBI Taxonomy" id="2838661"/>
    <lineage>
        <taxon>Bacteria</taxon>
        <taxon>Bacillati</taxon>
        <taxon>Bacillota</taxon>
        <taxon>Clostridia</taxon>
        <taxon>Lachnospirales</taxon>
        <taxon>Lachnospiraceae</taxon>
        <taxon>Mediterraneibacter</taxon>
    </lineage>
</organism>
<name>A0A9D2ASB8_9FIRM</name>
<dbReference type="GO" id="GO:0016887">
    <property type="term" value="F:ATP hydrolysis activity"/>
    <property type="evidence" value="ECO:0007669"/>
    <property type="project" value="InterPro"/>
</dbReference>
<evidence type="ECO:0000313" key="10">
    <source>
        <dbReference type="Proteomes" id="UP000824243"/>
    </source>
</evidence>
<feature type="domain" description="AAA+ ATPase" evidence="8">
    <location>
        <begin position="40"/>
        <end position="213"/>
    </location>
</feature>
<dbReference type="AlphaFoldDB" id="A0A9D2ASB8"/>
<evidence type="ECO:0000259" key="8">
    <source>
        <dbReference type="SMART" id="SM00382"/>
    </source>
</evidence>
<dbReference type="Pfam" id="PF13476">
    <property type="entry name" value="AAA_23"/>
    <property type="match status" value="1"/>
</dbReference>
<keyword evidence="2" id="KW-0813">Transport</keyword>
<gene>
    <name evidence="9" type="ORF">H9981_03665</name>
</gene>
<dbReference type="PANTHER" id="PTHR42771">
    <property type="entry name" value="IRON(3+)-HYDROXAMATE IMPORT ATP-BINDING PROTEIN FHUC"/>
    <property type="match status" value="1"/>
</dbReference>
<evidence type="ECO:0000256" key="2">
    <source>
        <dbReference type="ARBA" id="ARBA00022448"/>
    </source>
</evidence>
<dbReference type="GO" id="GO:0005524">
    <property type="term" value="F:ATP binding"/>
    <property type="evidence" value="ECO:0007669"/>
    <property type="project" value="InterPro"/>
</dbReference>
<dbReference type="SMART" id="SM00382">
    <property type="entry name" value="AAA"/>
    <property type="match status" value="1"/>
</dbReference>
<dbReference type="GO" id="GO:0006826">
    <property type="term" value="P:iron ion transport"/>
    <property type="evidence" value="ECO:0007669"/>
    <property type="project" value="UniProtKB-KW"/>
</dbReference>
<evidence type="ECO:0000256" key="7">
    <source>
        <dbReference type="ARBA" id="ARBA00023136"/>
    </source>
</evidence>
<dbReference type="Pfam" id="PF13304">
    <property type="entry name" value="AAA_21"/>
    <property type="match status" value="1"/>
</dbReference>
<dbReference type="InterPro" id="IPR003593">
    <property type="entry name" value="AAA+_ATPase"/>
</dbReference>
<reference evidence="9" key="2">
    <citation type="submission" date="2021-04" db="EMBL/GenBank/DDBJ databases">
        <authorList>
            <person name="Gilroy R."/>
        </authorList>
    </citation>
    <scope>NUCLEOTIDE SEQUENCE</scope>
    <source>
        <strain evidence="9">ChiSjej5B23-15282</strain>
    </source>
</reference>
<keyword evidence="6" id="KW-0406">Ion transport</keyword>
<keyword evidence="7" id="KW-0472">Membrane</keyword>
<comment type="caution">
    <text evidence="9">The sequence shown here is derived from an EMBL/GenBank/DDBJ whole genome shotgun (WGS) entry which is preliminary data.</text>
</comment>